<dbReference type="EMBL" id="BMKW01000007">
    <property type="protein sequence ID" value="GGJ21447.1"/>
    <property type="molecule type" value="Genomic_DNA"/>
</dbReference>
<protein>
    <submittedName>
        <fullName evidence="4">Esterase</fullName>
    </submittedName>
</protein>
<proteinExistence type="inferred from homology"/>
<comment type="caution">
    <text evidence="4">The sequence shown here is derived from an EMBL/GenBank/DDBJ whole genome shotgun (WGS) entry which is preliminary data.</text>
</comment>
<keyword evidence="2" id="KW-0378">Hydrolase</keyword>
<sequence length="311" mass="33859">MTHSLPTSRRAALGLLGLLPPILAHAEDGNPVPIAGLRAIDLAPRAGGPAWRIFLRIPPGAPPAAGWPALFLLDANAVMGTATDALRVQAAWPAGTGIRDAVLVGIGYPTEAAYDSVRRSWDYSPPPGRSYPPHRPDGPPVRTGGALDFLRFIETELKPFLAARVALDPALQAIFGHSFGGLFVLTALFTTPRAFTHWIAMSPSIYWEDHAVLAAERRFAAMPAEQRGTPRLLMAVGEYERHLAPFQRDQPDAAARLARLQATRHFENVRETADRLRPLGVAVTVEEIPHETHMSMLPQAINMAMRFALVH</sequence>
<dbReference type="InterPro" id="IPR029058">
    <property type="entry name" value="AB_hydrolase_fold"/>
</dbReference>
<evidence type="ECO:0000313" key="5">
    <source>
        <dbReference type="Proteomes" id="UP000661507"/>
    </source>
</evidence>
<reference evidence="4" key="2">
    <citation type="submission" date="2020-09" db="EMBL/GenBank/DDBJ databases">
        <authorList>
            <person name="Sun Q."/>
            <person name="Zhou Y."/>
        </authorList>
    </citation>
    <scope>NUCLEOTIDE SEQUENCE</scope>
    <source>
        <strain evidence="4">CGMCC 1.3617</strain>
    </source>
</reference>
<dbReference type="PANTHER" id="PTHR40841">
    <property type="entry name" value="SIDEROPHORE TRIACETYLFUSARININE C ESTERASE"/>
    <property type="match status" value="1"/>
</dbReference>
<evidence type="ECO:0000256" key="1">
    <source>
        <dbReference type="ARBA" id="ARBA00005622"/>
    </source>
</evidence>
<dbReference type="AlphaFoldDB" id="A0A917NSR6"/>
<dbReference type="SUPFAM" id="SSF53474">
    <property type="entry name" value="alpha/beta-Hydrolases"/>
    <property type="match status" value="1"/>
</dbReference>
<dbReference type="Pfam" id="PF00756">
    <property type="entry name" value="Esterase"/>
    <property type="match status" value="1"/>
</dbReference>
<feature type="signal peptide" evidence="3">
    <location>
        <begin position="1"/>
        <end position="26"/>
    </location>
</feature>
<dbReference type="Gene3D" id="3.40.50.1820">
    <property type="entry name" value="alpha/beta hydrolase"/>
    <property type="match status" value="1"/>
</dbReference>
<gene>
    <name evidence="4" type="ORF">GCM10011320_30930</name>
</gene>
<dbReference type="GO" id="GO:0016788">
    <property type="term" value="F:hydrolase activity, acting on ester bonds"/>
    <property type="evidence" value="ECO:0007669"/>
    <property type="project" value="TreeGrafter"/>
</dbReference>
<comment type="similarity">
    <text evidence="1">Belongs to the esterase D family.</text>
</comment>
<dbReference type="Proteomes" id="UP000661507">
    <property type="component" value="Unassembled WGS sequence"/>
</dbReference>
<dbReference type="RefSeq" id="WP_229681339.1">
    <property type="nucleotide sequence ID" value="NZ_BMKW01000007.1"/>
</dbReference>
<keyword evidence="5" id="KW-1185">Reference proteome</keyword>
<feature type="chain" id="PRO_5037035629" evidence="3">
    <location>
        <begin position="27"/>
        <end position="311"/>
    </location>
</feature>
<accession>A0A917NSR6</accession>
<dbReference type="InterPro" id="IPR052558">
    <property type="entry name" value="Siderophore_Hydrolase_D"/>
</dbReference>
<reference evidence="4" key="1">
    <citation type="journal article" date="2014" name="Int. J. Syst. Evol. Microbiol.">
        <title>Complete genome sequence of Corynebacterium casei LMG S-19264T (=DSM 44701T), isolated from a smear-ripened cheese.</title>
        <authorList>
            <consortium name="US DOE Joint Genome Institute (JGI-PGF)"/>
            <person name="Walter F."/>
            <person name="Albersmeier A."/>
            <person name="Kalinowski J."/>
            <person name="Ruckert C."/>
        </authorList>
    </citation>
    <scope>NUCLEOTIDE SEQUENCE</scope>
    <source>
        <strain evidence="4">CGMCC 1.3617</strain>
    </source>
</reference>
<evidence type="ECO:0000313" key="4">
    <source>
        <dbReference type="EMBL" id="GGJ21447.1"/>
    </source>
</evidence>
<keyword evidence="3" id="KW-0732">Signal</keyword>
<name>A0A917NSR6_9PROT</name>
<dbReference type="InterPro" id="IPR000801">
    <property type="entry name" value="Esterase-like"/>
</dbReference>
<organism evidence="4 5">
    <name type="scientific">Neoroseomonas lacus</name>
    <dbReference type="NCBI Taxonomy" id="287609"/>
    <lineage>
        <taxon>Bacteria</taxon>
        <taxon>Pseudomonadati</taxon>
        <taxon>Pseudomonadota</taxon>
        <taxon>Alphaproteobacteria</taxon>
        <taxon>Acetobacterales</taxon>
        <taxon>Acetobacteraceae</taxon>
        <taxon>Neoroseomonas</taxon>
    </lineage>
</organism>
<evidence type="ECO:0000256" key="2">
    <source>
        <dbReference type="ARBA" id="ARBA00022801"/>
    </source>
</evidence>
<evidence type="ECO:0000256" key="3">
    <source>
        <dbReference type="SAM" id="SignalP"/>
    </source>
</evidence>
<dbReference type="PANTHER" id="PTHR40841:SF2">
    <property type="entry name" value="SIDEROPHORE-DEGRADING ESTERASE (EUROFUNG)"/>
    <property type="match status" value="1"/>
</dbReference>